<dbReference type="GO" id="GO:0004523">
    <property type="term" value="F:RNA-DNA hybrid ribonuclease activity"/>
    <property type="evidence" value="ECO:0007669"/>
    <property type="project" value="InterPro"/>
</dbReference>
<dbReference type="InterPro" id="IPR043502">
    <property type="entry name" value="DNA/RNA_pol_sf"/>
</dbReference>
<dbReference type="EMBL" id="BSYO01000028">
    <property type="protein sequence ID" value="GMH24848.1"/>
    <property type="molecule type" value="Genomic_DNA"/>
</dbReference>
<evidence type="ECO:0000313" key="2">
    <source>
        <dbReference type="EMBL" id="GMH24848.1"/>
    </source>
</evidence>
<evidence type="ECO:0000313" key="3">
    <source>
        <dbReference type="Proteomes" id="UP001279734"/>
    </source>
</evidence>
<dbReference type="InterPro" id="IPR036397">
    <property type="entry name" value="RNaseH_sf"/>
</dbReference>
<dbReference type="AlphaFoldDB" id="A0AAD3T8M7"/>
<keyword evidence="3" id="KW-1185">Reference proteome</keyword>
<organism evidence="2 3">
    <name type="scientific">Nepenthes gracilis</name>
    <name type="common">Slender pitcher plant</name>
    <dbReference type="NCBI Taxonomy" id="150966"/>
    <lineage>
        <taxon>Eukaryota</taxon>
        <taxon>Viridiplantae</taxon>
        <taxon>Streptophyta</taxon>
        <taxon>Embryophyta</taxon>
        <taxon>Tracheophyta</taxon>
        <taxon>Spermatophyta</taxon>
        <taxon>Magnoliopsida</taxon>
        <taxon>eudicotyledons</taxon>
        <taxon>Gunneridae</taxon>
        <taxon>Pentapetalae</taxon>
        <taxon>Caryophyllales</taxon>
        <taxon>Nepenthaceae</taxon>
        <taxon>Nepenthes</taxon>
    </lineage>
</organism>
<dbReference type="InterPro" id="IPR002156">
    <property type="entry name" value="RNaseH_domain"/>
</dbReference>
<dbReference type="InterPro" id="IPR043128">
    <property type="entry name" value="Rev_trsase/Diguanyl_cyclase"/>
</dbReference>
<accession>A0AAD3T8M7</accession>
<name>A0AAD3T8M7_NEPGR</name>
<feature type="domain" description="RNase H type-1" evidence="1">
    <location>
        <begin position="182"/>
        <end position="259"/>
    </location>
</feature>
<dbReference type="Pfam" id="PF13456">
    <property type="entry name" value="RVT_3"/>
    <property type="match status" value="1"/>
</dbReference>
<dbReference type="PANTHER" id="PTHR48475:SF2">
    <property type="entry name" value="RIBONUCLEASE H"/>
    <property type="match status" value="1"/>
</dbReference>
<dbReference type="Proteomes" id="UP001279734">
    <property type="component" value="Unassembled WGS sequence"/>
</dbReference>
<dbReference type="SUPFAM" id="SSF56672">
    <property type="entry name" value="DNA/RNA polymerases"/>
    <property type="match status" value="1"/>
</dbReference>
<protein>
    <recommendedName>
        <fullName evidence="1">RNase H type-1 domain-containing protein</fullName>
    </recommendedName>
</protein>
<dbReference type="Gene3D" id="3.30.70.270">
    <property type="match status" value="2"/>
</dbReference>
<gene>
    <name evidence="2" type="ORF">Nepgr_026691</name>
</gene>
<comment type="caution">
    <text evidence="2">The sequence shown here is derived from an EMBL/GenBank/DDBJ whole genome shotgun (WGS) entry which is preliminary data.</text>
</comment>
<sequence>MFETHIGSNVEVYADDTLVKSKVISDHIRDLEETFGVLLAHRMMKLNLAKCAFRVNFEKLLGFIASQRGIKASPKKIRAILDMSPPRTMKEVQKLKGQVAALSRFLTKFAEKRSNLQKLETFGQLAKWAIELGEFDVEFQPWPALKGKTLADFTIEAATLAPDAQDHPKSLDMPNAPAWIMNVDGSSTQTGSGARVVLSTPDGTEIKYSITLAFLATNSMAKYEALLRGLRHAKECSVKALFVLSDSELVVNQIQGAFEVSNS</sequence>
<proteinExistence type="predicted"/>
<dbReference type="GO" id="GO:0003676">
    <property type="term" value="F:nucleic acid binding"/>
    <property type="evidence" value="ECO:0007669"/>
    <property type="project" value="InterPro"/>
</dbReference>
<dbReference type="Gene3D" id="3.30.420.10">
    <property type="entry name" value="Ribonuclease H-like superfamily/Ribonuclease H"/>
    <property type="match status" value="1"/>
</dbReference>
<dbReference type="PANTHER" id="PTHR48475">
    <property type="entry name" value="RIBONUCLEASE H"/>
    <property type="match status" value="1"/>
</dbReference>
<reference evidence="2" key="1">
    <citation type="submission" date="2023-05" db="EMBL/GenBank/DDBJ databases">
        <title>Nepenthes gracilis genome sequencing.</title>
        <authorList>
            <person name="Fukushima K."/>
        </authorList>
    </citation>
    <scope>NUCLEOTIDE SEQUENCE</scope>
    <source>
        <strain evidence="2">SING2019-196</strain>
    </source>
</reference>
<evidence type="ECO:0000259" key="1">
    <source>
        <dbReference type="Pfam" id="PF13456"/>
    </source>
</evidence>